<evidence type="ECO:0000256" key="4">
    <source>
        <dbReference type="ARBA" id="ARBA00022692"/>
    </source>
</evidence>
<evidence type="ECO:0000256" key="6">
    <source>
        <dbReference type="ARBA" id="ARBA00023136"/>
    </source>
</evidence>
<dbReference type="InterPro" id="IPR004254">
    <property type="entry name" value="AdipoR/HlyIII-related"/>
</dbReference>
<evidence type="ECO:0000313" key="9">
    <source>
        <dbReference type="Proteomes" id="UP000216752"/>
    </source>
</evidence>
<keyword evidence="6 7" id="KW-0472">Membrane</keyword>
<feature type="transmembrane region" description="Helical" evidence="7">
    <location>
        <begin position="230"/>
        <end position="248"/>
    </location>
</feature>
<evidence type="ECO:0000256" key="5">
    <source>
        <dbReference type="ARBA" id="ARBA00022989"/>
    </source>
</evidence>
<evidence type="ECO:0000313" key="8">
    <source>
        <dbReference type="EMBL" id="XFO65142.1"/>
    </source>
</evidence>
<evidence type="ECO:0000256" key="7">
    <source>
        <dbReference type="SAM" id="Phobius"/>
    </source>
</evidence>
<dbReference type="NCBIfam" id="TIGR01065">
    <property type="entry name" value="hlyIII"/>
    <property type="match status" value="1"/>
</dbReference>
<proteinExistence type="inferred from homology"/>
<gene>
    <name evidence="8" type="ORF">SPSIL_012510</name>
</gene>
<feature type="transmembrane region" description="Helical" evidence="7">
    <location>
        <begin position="142"/>
        <end position="164"/>
    </location>
</feature>
<keyword evidence="9" id="KW-1185">Reference proteome</keyword>
<reference evidence="8" key="1">
    <citation type="submission" date="2024-05" db="EMBL/GenBank/DDBJ databases">
        <title>Isolation and characterization of Sporomusa carbonis sp. nov., a carboxydotrophic hydrogenogen in the genus of Sporomusa isolated from a charcoal burning pile.</title>
        <authorList>
            <person name="Boeer T."/>
            <person name="Rosenbaum F."/>
            <person name="Eysell L."/>
            <person name="Mueller V."/>
            <person name="Daniel R."/>
            <person name="Poehlein A."/>
        </authorList>
    </citation>
    <scope>NUCLEOTIDE SEQUENCE [LARGE SCALE GENOMIC DNA]</scope>
    <source>
        <strain evidence="8">DSM 10669</strain>
    </source>
</reference>
<organism evidence="8 9">
    <name type="scientific">Sporomusa silvacetica DSM 10669</name>
    <dbReference type="NCBI Taxonomy" id="1123289"/>
    <lineage>
        <taxon>Bacteria</taxon>
        <taxon>Bacillati</taxon>
        <taxon>Bacillota</taxon>
        <taxon>Negativicutes</taxon>
        <taxon>Selenomonadales</taxon>
        <taxon>Sporomusaceae</taxon>
        <taxon>Sporomusa</taxon>
    </lineage>
</organism>
<feature type="transmembrane region" description="Helical" evidence="7">
    <location>
        <begin position="116"/>
        <end position="136"/>
    </location>
</feature>
<dbReference type="EMBL" id="CP155573">
    <property type="protein sequence ID" value="XFO65142.1"/>
    <property type="molecule type" value="Genomic_DNA"/>
</dbReference>
<comment type="similarity">
    <text evidence="2">Belongs to the UPF0073 (Hly-III) family.</text>
</comment>
<keyword evidence="3" id="KW-1003">Cell membrane</keyword>
<comment type="subcellular location">
    <subcellularLocation>
        <location evidence="1">Cell membrane</location>
        <topology evidence="1">Multi-pass membrane protein</topology>
    </subcellularLocation>
</comment>
<evidence type="ECO:0008006" key="10">
    <source>
        <dbReference type="Google" id="ProtNLM"/>
    </source>
</evidence>
<feature type="transmembrane region" description="Helical" evidence="7">
    <location>
        <begin position="171"/>
        <end position="192"/>
    </location>
</feature>
<accession>A0ABZ3II10</accession>
<dbReference type="PANTHER" id="PTHR20855">
    <property type="entry name" value="ADIPOR/PROGESTIN RECEPTOR-RELATED"/>
    <property type="match status" value="1"/>
</dbReference>
<feature type="transmembrane region" description="Helical" evidence="7">
    <location>
        <begin position="198"/>
        <end position="218"/>
    </location>
</feature>
<evidence type="ECO:0000256" key="3">
    <source>
        <dbReference type="ARBA" id="ARBA00022475"/>
    </source>
</evidence>
<protein>
    <recommendedName>
        <fullName evidence="10">Hemolysin-III related</fullName>
    </recommendedName>
</protein>
<feature type="transmembrane region" description="Helical" evidence="7">
    <location>
        <begin position="57"/>
        <end position="75"/>
    </location>
</feature>
<dbReference type="InterPro" id="IPR005744">
    <property type="entry name" value="Hy-lIII"/>
</dbReference>
<dbReference type="PANTHER" id="PTHR20855:SF3">
    <property type="entry name" value="LD03007P"/>
    <property type="match status" value="1"/>
</dbReference>
<sequence>MKLHDWLFTGISGIIDISTIVQLLPLRQYKGDDCVIKTAATSGVNLEEILNAVTHGVGSLLALIGLGALMAAAYIDGGVWHVVSFSIYGISLVLLYVASTLYHSFTNEKLKCIFKFLDHSAIYVLIAGNYTPFTLIPLHGTLGWTIFSVIWGLAIAGITFQVFFVKRFKIFATLCYLFMGWLAVVMIKPLLATVPIEGIYWLIGGGLFYTVGAIFYLAHKIPYNHAIWHLFVLAGSIAHFVAVLKYILPIPVMG</sequence>
<evidence type="ECO:0000256" key="2">
    <source>
        <dbReference type="ARBA" id="ARBA00008488"/>
    </source>
</evidence>
<feature type="transmembrane region" description="Helical" evidence="7">
    <location>
        <begin position="81"/>
        <end position="104"/>
    </location>
</feature>
<evidence type="ECO:0000256" key="1">
    <source>
        <dbReference type="ARBA" id="ARBA00004651"/>
    </source>
</evidence>
<dbReference type="Pfam" id="PF03006">
    <property type="entry name" value="HlyIII"/>
    <property type="match status" value="1"/>
</dbReference>
<name>A0ABZ3II10_9FIRM</name>
<keyword evidence="4 7" id="KW-0812">Transmembrane</keyword>
<dbReference type="Proteomes" id="UP000216752">
    <property type="component" value="Chromosome"/>
</dbReference>
<keyword evidence="5 7" id="KW-1133">Transmembrane helix</keyword>